<keyword evidence="3" id="KW-0732">Signal</keyword>
<protein>
    <submittedName>
        <fullName evidence="4">RND transporter</fullName>
    </submittedName>
</protein>
<dbReference type="OrthoDB" id="9806939at2"/>
<sequence>MRKTSLTVTLFSLALTCNSLLFSATSRAALPVTVEAVTEAPLTSSLAVSGTLFGKQDVVITAGLAGRLLFVAEPGQRVEQGEVLIRMDTLPLELEQARQQEMLKRAQINLRFHQQELTRLQKLAKTNSAAATQVDSVQNQHDLALSDIALAKIELNVIADQLSRATITAPFTGIVSERFKRAGREVSRASELLNFVDIHNLEARLYVPVKYLHYLKQGIVLPFQTGDLNNPVTSSATISRVIPATDPRSQTVEVRADLPTDHKQIYAVGQLVDVTVPLQSNQPVLLVNRDALIIRQNGIHVVKVGHDNTVQQIPVQVGKGEGTFVEVKAIDNTRQLNIGDQIAVRGAERLTDGQEVDVQARN</sequence>
<dbReference type="EMBL" id="JWIC01000004">
    <property type="protein sequence ID" value="KID58331.1"/>
    <property type="molecule type" value="Genomic_DNA"/>
</dbReference>
<evidence type="ECO:0000256" key="3">
    <source>
        <dbReference type="SAM" id="SignalP"/>
    </source>
</evidence>
<evidence type="ECO:0000313" key="5">
    <source>
        <dbReference type="Proteomes" id="UP000031327"/>
    </source>
</evidence>
<dbReference type="RefSeq" id="WP_039608625.1">
    <property type="nucleotide sequence ID" value="NZ_JWIC01000004.1"/>
</dbReference>
<dbReference type="Gene3D" id="1.10.287.470">
    <property type="entry name" value="Helix hairpin bin"/>
    <property type="match status" value="1"/>
</dbReference>
<dbReference type="AlphaFoldDB" id="A0A0C1QCG6"/>
<comment type="similarity">
    <text evidence="1">Belongs to the membrane fusion protein (MFP) (TC 8.A.1) family.</text>
</comment>
<evidence type="ECO:0000256" key="2">
    <source>
        <dbReference type="SAM" id="Coils"/>
    </source>
</evidence>
<keyword evidence="2" id="KW-0175">Coiled coil</keyword>
<feature type="chain" id="PRO_5002155146" evidence="3">
    <location>
        <begin position="29"/>
        <end position="362"/>
    </location>
</feature>
<accession>A0A0C1QCG6</accession>
<reference evidence="4 5" key="1">
    <citation type="submission" date="2014-12" db="EMBL/GenBank/DDBJ databases">
        <title>Draft Genome Sequence of Pseudoalteromonas luteoviolacea HI1.</title>
        <authorList>
            <person name="Asahina A.Y."/>
            <person name="Hadfield M.G."/>
        </authorList>
    </citation>
    <scope>NUCLEOTIDE SEQUENCE [LARGE SCALE GENOMIC DNA]</scope>
    <source>
        <strain evidence="4 5">HI1</strain>
    </source>
</reference>
<dbReference type="GO" id="GO:0015562">
    <property type="term" value="F:efflux transmembrane transporter activity"/>
    <property type="evidence" value="ECO:0007669"/>
    <property type="project" value="TreeGrafter"/>
</dbReference>
<feature type="coiled-coil region" evidence="2">
    <location>
        <begin position="96"/>
        <end position="123"/>
    </location>
</feature>
<name>A0A0C1QCG6_9GAMM</name>
<dbReference type="SUPFAM" id="SSF111369">
    <property type="entry name" value="HlyD-like secretion proteins"/>
    <property type="match status" value="1"/>
</dbReference>
<evidence type="ECO:0000256" key="1">
    <source>
        <dbReference type="ARBA" id="ARBA00009477"/>
    </source>
</evidence>
<dbReference type="GO" id="GO:1990281">
    <property type="term" value="C:efflux pump complex"/>
    <property type="evidence" value="ECO:0007669"/>
    <property type="project" value="TreeGrafter"/>
</dbReference>
<dbReference type="Gene3D" id="2.40.50.100">
    <property type="match status" value="1"/>
</dbReference>
<dbReference type="InterPro" id="IPR006143">
    <property type="entry name" value="RND_pump_MFP"/>
</dbReference>
<proteinExistence type="inferred from homology"/>
<dbReference type="Proteomes" id="UP000031327">
    <property type="component" value="Unassembled WGS sequence"/>
</dbReference>
<evidence type="ECO:0000313" key="4">
    <source>
        <dbReference type="EMBL" id="KID58331.1"/>
    </source>
</evidence>
<organism evidence="4 5">
    <name type="scientific">Pseudoalteromonas luteoviolacea</name>
    <dbReference type="NCBI Taxonomy" id="43657"/>
    <lineage>
        <taxon>Bacteria</taxon>
        <taxon>Pseudomonadati</taxon>
        <taxon>Pseudomonadota</taxon>
        <taxon>Gammaproteobacteria</taxon>
        <taxon>Alteromonadales</taxon>
        <taxon>Pseudoalteromonadaceae</taxon>
        <taxon>Pseudoalteromonas</taxon>
    </lineage>
</organism>
<feature type="signal peptide" evidence="3">
    <location>
        <begin position="1"/>
        <end position="28"/>
    </location>
</feature>
<dbReference type="NCBIfam" id="TIGR01730">
    <property type="entry name" value="RND_mfp"/>
    <property type="match status" value="1"/>
</dbReference>
<dbReference type="PANTHER" id="PTHR30469">
    <property type="entry name" value="MULTIDRUG RESISTANCE PROTEIN MDTA"/>
    <property type="match status" value="1"/>
</dbReference>
<gene>
    <name evidence="4" type="ORF">JF50_06580</name>
</gene>
<dbReference type="PANTHER" id="PTHR30469:SF15">
    <property type="entry name" value="HLYD FAMILY OF SECRETION PROTEINS"/>
    <property type="match status" value="1"/>
</dbReference>
<comment type="caution">
    <text evidence="4">The sequence shown here is derived from an EMBL/GenBank/DDBJ whole genome shotgun (WGS) entry which is preliminary data.</text>
</comment>
<dbReference type="Gene3D" id="2.40.30.170">
    <property type="match status" value="1"/>
</dbReference>
<dbReference type="Gene3D" id="2.40.420.20">
    <property type="match status" value="1"/>
</dbReference>